<dbReference type="Pfam" id="PF13517">
    <property type="entry name" value="FG-GAP_3"/>
    <property type="match status" value="1"/>
</dbReference>
<feature type="non-terminal residue" evidence="7">
    <location>
        <position position="1"/>
    </location>
</feature>
<sequence length="418" mass="46175">YCLNEDASYVPGWPVPVIETGANISASPAVGDIDGDGRLEIVVQNSTGWIYGLNHDGTPMAGWPQWIYSNNFFMASPALADFTGDGRLEIVIPSMKGYCYIFDYRGVILPGWPRPYNRGGGPTESSPTIADIDGDGVFDIVLGCEEGVLNAWNFDGDIIPGFPIFLSAFIRGTPTVKDLDLDGDVELVASCWDRNVYVWDLDGSYHRDCSVWNGFHGNIQNTGAADFIQTTDAAVMAVSHRVFEGFVELRYLVSKDYRDWKLLRREPDTEYEMLCAALHPNEEGIMSYVDRAVEEGGVYFYRIEAEGTPGLYLETGEIEVPVAHARLYQNHPNPFNPSTTIPFTVPGPDGGRSAVSLAIYDVRGSRVRTLVEGSFPNGKHAVQWDGRNERGERVSSGVYFARLRVGGADATRKMVLLR</sequence>
<dbReference type="Gene3D" id="2.130.10.130">
    <property type="entry name" value="Integrin alpha, N-terminal"/>
    <property type="match status" value="1"/>
</dbReference>
<dbReference type="Gene3D" id="2.60.40.4070">
    <property type="match status" value="1"/>
</dbReference>
<dbReference type="Proteomes" id="UP000886069">
    <property type="component" value="Unassembled WGS sequence"/>
</dbReference>
<dbReference type="InterPro" id="IPR013517">
    <property type="entry name" value="FG-GAP"/>
</dbReference>
<evidence type="ECO:0000256" key="2">
    <source>
        <dbReference type="ARBA" id="ARBA00022692"/>
    </source>
</evidence>
<keyword evidence="5" id="KW-0472">Membrane</keyword>
<keyword evidence="3" id="KW-0732">Signal</keyword>
<dbReference type="SUPFAM" id="SSF69318">
    <property type="entry name" value="Integrin alpha N-terminal domain"/>
    <property type="match status" value="1"/>
</dbReference>
<dbReference type="PANTHER" id="PTHR21419:SF23">
    <property type="entry name" value="PROTEIN DEFECTIVE IN EXINE FORMATION 1"/>
    <property type="match status" value="1"/>
</dbReference>
<dbReference type="InterPro" id="IPR025965">
    <property type="entry name" value="FlgD/Vpr_Ig-like"/>
</dbReference>
<keyword evidence="4" id="KW-1133">Transmembrane helix</keyword>
<proteinExistence type="predicted"/>
<gene>
    <name evidence="7" type="ORF">ENO08_00285</name>
</gene>
<comment type="caution">
    <text evidence="7">The sequence shown here is derived from an EMBL/GenBank/DDBJ whole genome shotgun (WGS) entry which is preliminary data.</text>
</comment>
<dbReference type="InterPro" id="IPR045232">
    <property type="entry name" value="FAM234"/>
</dbReference>
<evidence type="ECO:0000256" key="5">
    <source>
        <dbReference type="ARBA" id="ARBA00023136"/>
    </source>
</evidence>
<accession>A0A7V2ATC8</accession>
<name>A0A7V2ATC8_UNCEI</name>
<evidence type="ECO:0000256" key="3">
    <source>
        <dbReference type="ARBA" id="ARBA00022729"/>
    </source>
</evidence>
<dbReference type="PANTHER" id="PTHR21419">
    <property type="match status" value="1"/>
</dbReference>
<dbReference type="InterPro" id="IPR028994">
    <property type="entry name" value="Integrin_alpha_N"/>
</dbReference>
<organism evidence="7">
    <name type="scientific">Eiseniibacteriota bacterium</name>
    <dbReference type="NCBI Taxonomy" id="2212470"/>
    <lineage>
        <taxon>Bacteria</taxon>
        <taxon>Candidatus Eiseniibacteriota</taxon>
    </lineage>
</organism>
<evidence type="ECO:0000259" key="6">
    <source>
        <dbReference type="Pfam" id="PF13860"/>
    </source>
</evidence>
<evidence type="ECO:0000256" key="1">
    <source>
        <dbReference type="ARBA" id="ARBA00004167"/>
    </source>
</evidence>
<feature type="domain" description="FlgD/Vpr Ig-like" evidence="6">
    <location>
        <begin position="351"/>
        <end position="399"/>
    </location>
</feature>
<evidence type="ECO:0000256" key="4">
    <source>
        <dbReference type="ARBA" id="ARBA00022989"/>
    </source>
</evidence>
<dbReference type="Pfam" id="PF13860">
    <property type="entry name" value="FlgD_ig"/>
    <property type="match status" value="1"/>
</dbReference>
<protein>
    <submittedName>
        <fullName evidence="7">T9SS type A sorting domain-containing protein</fullName>
    </submittedName>
</protein>
<dbReference type="NCBIfam" id="TIGR04183">
    <property type="entry name" value="Por_Secre_tail"/>
    <property type="match status" value="1"/>
</dbReference>
<dbReference type="AlphaFoldDB" id="A0A7V2ATC8"/>
<keyword evidence="2" id="KW-0812">Transmembrane</keyword>
<dbReference type="GO" id="GO:0016020">
    <property type="term" value="C:membrane"/>
    <property type="evidence" value="ECO:0007669"/>
    <property type="project" value="UniProtKB-SubCell"/>
</dbReference>
<reference evidence="7" key="1">
    <citation type="journal article" date="2020" name="mSystems">
        <title>Genome- and Community-Level Interaction Insights into Carbon Utilization and Element Cycling Functions of Hydrothermarchaeota in Hydrothermal Sediment.</title>
        <authorList>
            <person name="Zhou Z."/>
            <person name="Liu Y."/>
            <person name="Xu W."/>
            <person name="Pan J."/>
            <person name="Luo Z.H."/>
            <person name="Li M."/>
        </authorList>
    </citation>
    <scope>NUCLEOTIDE SEQUENCE [LARGE SCALE GENOMIC DNA]</scope>
    <source>
        <strain evidence="7">SpSt-1233</strain>
    </source>
</reference>
<dbReference type="InterPro" id="IPR026444">
    <property type="entry name" value="Secre_tail"/>
</dbReference>
<comment type="subcellular location">
    <subcellularLocation>
        <location evidence="1">Membrane</location>
        <topology evidence="1">Single-pass membrane protein</topology>
    </subcellularLocation>
</comment>
<dbReference type="EMBL" id="DSEC01000022">
    <property type="protein sequence ID" value="HER42882.1"/>
    <property type="molecule type" value="Genomic_DNA"/>
</dbReference>
<evidence type="ECO:0000313" key="7">
    <source>
        <dbReference type="EMBL" id="HER42882.1"/>
    </source>
</evidence>